<dbReference type="GO" id="GO:0016301">
    <property type="term" value="F:kinase activity"/>
    <property type="evidence" value="ECO:0007669"/>
    <property type="project" value="UniProtKB-KW"/>
</dbReference>
<dbReference type="NCBIfam" id="NF006746">
    <property type="entry name" value="PRK09270.1-5"/>
    <property type="match status" value="1"/>
</dbReference>
<reference evidence="1 2" key="1">
    <citation type="submission" date="2022-04" db="EMBL/GenBank/DDBJ databases">
        <title>Roseobacter sp. WL0113 is a bacterium isolated from neritic sediment.</title>
        <authorList>
            <person name="Wang L."/>
            <person name="He W."/>
            <person name="Zhang D.-F."/>
        </authorList>
    </citation>
    <scope>NUCLEOTIDE SEQUENCE [LARGE SCALE GENOMIC DNA]</scope>
    <source>
        <strain evidence="1 2">WL0113</strain>
    </source>
</reference>
<organism evidence="1 2">
    <name type="scientific">Roseobacter sinensis</name>
    <dbReference type="NCBI Taxonomy" id="2931391"/>
    <lineage>
        <taxon>Bacteria</taxon>
        <taxon>Pseudomonadati</taxon>
        <taxon>Pseudomonadota</taxon>
        <taxon>Alphaproteobacteria</taxon>
        <taxon>Rhodobacterales</taxon>
        <taxon>Roseobacteraceae</taxon>
        <taxon>Roseobacter</taxon>
    </lineage>
</organism>
<name>A0ABT3BHU2_9RHOB</name>
<sequence>MTQPLESFDALVAAVLAAPRQARRRLVAVAGAPGSGKSTLAARLADALAQAGCRTQVVPMDGFHLDNRLLIAMNLLGRKGAPETFDVGGFRRLMAALGADTPVYYPLFDRTRDIAIASAGCLDEACDTVIVEGNYLLLDAPDWRALHPLWDLRVRLDVPMETLRSRLIDRWLDEGLAEDAAIARAEGNDLRNARLVDAQALAADMVFDGAAS</sequence>
<accession>A0ABT3BHU2</accession>
<dbReference type="RefSeq" id="WP_263845466.1">
    <property type="nucleotide sequence ID" value="NZ_JALIEB010000012.1"/>
</dbReference>
<dbReference type="PANTHER" id="PTHR10285">
    <property type="entry name" value="URIDINE KINASE"/>
    <property type="match status" value="1"/>
</dbReference>
<gene>
    <name evidence="1" type="ORF">MUB52_17090</name>
</gene>
<dbReference type="Proteomes" id="UP001208690">
    <property type="component" value="Unassembled WGS sequence"/>
</dbReference>
<evidence type="ECO:0000313" key="1">
    <source>
        <dbReference type="EMBL" id="MCV3273150.1"/>
    </source>
</evidence>
<keyword evidence="2" id="KW-1185">Reference proteome</keyword>
<dbReference type="Gene3D" id="3.40.50.300">
    <property type="entry name" value="P-loop containing nucleotide triphosphate hydrolases"/>
    <property type="match status" value="1"/>
</dbReference>
<dbReference type="EMBL" id="JALIEB010000012">
    <property type="protein sequence ID" value="MCV3273150.1"/>
    <property type="molecule type" value="Genomic_DNA"/>
</dbReference>
<protein>
    <submittedName>
        <fullName evidence="1">Nucleoside/nucleotide kinase family protein</fullName>
    </submittedName>
</protein>
<proteinExistence type="predicted"/>
<dbReference type="Pfam" id="PF03308">
    <property type="entry name" value="MeaB"/>
    <property type="match status" value="1"/>
</dbReference>
<dbReference type="InterPro" id="IPR027417">
    <property type="entry name" value="P-loop_NTPase"/>
</dbReference>
<dbReference type="SUPFAM" id="SSF52540">
    <property type="entry name" value="P-loop containing nucleoside triphosphate hydrolases"/>
    <property type="match status" value="1"/>
</dbReference>
<comment type="caution">
    <text evidence="1">The sequence shown here is derived from an EMBL/GenBank/DDBJ whole genome shotgun (WGS) entry which is preliminary data.</text>
</comment>
<evidence type="ECO:0000313" key="2">
    <source>
        <dbReference type="Proteomes" id="UP001208690"/>
    </source>
</evidence>
<keyword evidence="1" id="KW-0418">Kinase</keyword>
<keyword evidence="1" id="KW-0808">Transferase</keyword>